<feature type="transmembrane region" description="Helical" evidence="1">
    <location>
        <begin position="20"/>
        <end position="41"/>
    </location>
</feature>
<reference evidence="3 4" key="3">
    <citation type="submission" date="2019-11" db="EMBL/GenBank/DDBJ databases">
        <title>A de novo genome assembly of a pear dwarfing rootstock.</title>
        <authorList>
            <person name="Wang F."/>
            <person name="Wang J."/>
            <person name="Li S."/>
            <person name="Zhang Y."/>
            <person name="Fang M."/>
            <person name="Ma L."/>
            <person name="Zhao Y."/>
            <person name="Jiang S."/>
        </authorList>
    </citation>
    <scope>NUCLEOTIDE SEQUENCE [LARGE SCALE GENOMIC DNA]</scope>
    <source>
        <strain evidence="3">S2</strain>
        <tissue evidence="3">Leaf</tissue>
    </source>
</reference>
<sequence>MSAASRCLPISTTRIHIMALDGIVNVNSLFSFALFVGLTFYPTTDPAAMLIGSDVACAAGVSSAEGLIAFHVYSFSSFLFSSLVALALKQAIKISRDIVVQNGGDSGSHVGHVNRVALRVGTLVSAFGSVLGCGFLMMALVDLVQIKLGRLGCGSLYTLAAIGPLSHFVTFQILVWLFFLHTSSMAKDSVTLLNFRRLCCVVLVFCVSWNQLAFSSMLPSRLRKIALFVKKWPHRSQMGMERRALTLHLALAKRSYELHIFTTSPSPNSSFPSYPTPNLYFHLSKPTAAGYLDQALIWKMFQSQNPTVRPFNVIHTKSTNLAVSWHGIAYKTPFIPTSYKNFYGVVEEVMIFPSYTRHVATSDHVGDVLKRIYMIPDDHVHIIHNGVDEEVFKRDIAMRKDFRRKFGVPESKTRLLLMFEALKQILKENDAFRQTVVVLVDGNGPWGARYRDLGTNILVLGPLEQAQLTEFYNGLHRTLLEAMLSGKPVTATKLASITGSVIQKGQAARQRQTNKVLVLLSQYQIPWWLLVLPFERTRF</sequence>
<dbReference type="PANTHER" id="PTHR46686:SF4">
    <property type="entry name" value="GLYCOSYLTRANSFERASE FAMILY 4 PROTEIN"/>
    <property type="match status" value="1"/>
</dbReference>
<dbReference type="Gene3D" id="3.40.50.2000">
    <property type="entry name" value="Glycogen Phosphorylase B"/>
    <property type="match status" value="1"/>
</dbReference>
<keyword evidence="4" id="KW-1185">Reference proteome</keyword>
<dbReference type="Proteomes" id="UP000327157">
    <property type="component" value="Chromosome 11"/>
</dbReference>
<keyword evidence="1" id="KW-0472">Membrane</keyword>
<gene>
    <name evidence="3" type="ORF">D8674_006707</name>
</gene>
<feature type="transmembrane region" description="Helical" evidence="1">
    <location>
        <begin position="198"/>
        <end position="218"/>
    </location>
</feature>
<evidence type="ECO:0000256" key="1">
    <source>
        <dbReference type="SAM" id="Phobius"/>
    </source>
</evidence>
<evidence type="ECO:0000259" key="2">
    <source>
        <dbReference type="Pfam" id="PF13439"/>
    </source>
</evidence>
<reference evidence="3 4" key="1">
    <citation type="submission" date="2019-09" db="EMBL/GenBank/DDBJ databases">
        <authorList>
            <person name="Ou C."/>
        </authorList>
    </citation>
    <scope>NUCLEOTIDE SEQUENCE [LARGE SCALE GENOMIC DNA]</scope>
    <source>
        <strain evidence="3">S2</strain>
        <tissue evidence="3">Leaf</tissue>
    </source>
</reference>
<evidence type="ECO:0000313" key="4">
    <source>
        <dbReference type="Proteomes" id="UP000327157"/>
    </source>
</evidence>
<feature type="transmembrane region" description="Helical" evidence="1">
    <location>
        <begin position="123"/>
        <end position="144"/>
    </location>
</feature>
<evidence type="ECO:0000313" key="3">
    <source>
        <dbReference type="EMBL" id="KAB2606990.1"/>
    </source>
</evidence>
<feature type="domain" description="Glycosyltransferase subfamily 4-like N-terminal" evidence="2">
    <location>
        <begin position="239"/>
        <end position="390"/>
    </location>
</feature>
<keyword evidence="1" id="KW-0812">Transmembrane</keyword>
<dbReference type="OrthoDB" id="734129at2759"/>
<keyword evidence="1" id="KW-1133">Transmembrane helix</keyword>
<feature type="transmembrane region" description="Helical" evidence="1">
    <location>
        <begin position="68"/>
        <end position="88"/>
    </location>
</feature>
<feature type="transmembrane region" description="Helical" evidence="1">
    <location>
        <begin position="156"/>
        <end position="178"/>
    </location>
</feature>
<organism evidence="3 4">
    <name type="scientific">Pyrus ussuriensis x Pyrus communis</name>
    <dbReference type="NCBI Taxonomy" id="2448454"/>
    <lineage>
        <taxon>Eukaryota</taxon>
        <taxon>Viridiplantae</taxon>
        <taxon>Streptophyta</taxon>
        <taxon>Embryophyta</taxon>
        <taxon>Tracheophyta</taxon>
        <taxon>Spermatophyta</taxon>
        <taxon>Magnoliopsida</taxon>
        <taxon>eudicotyledons</taxon>
        <taxon>Gunneridae</taxon>
        <taxon>Pentapetalae</taxon>
        <taxon>rosids</taxon>
        <taxon>fabids</taxon>
        <taxon>Rosales</taxon>
        <taxon>Rosaceae</taxon>
        <taxon>Amygdaloideae</taxon>
        <taxon>Maleae</taxon>
        <taxon>Pyrus</taxon>
    </lineage>
</organism>
<dbReference type="SUPFAM" id="SSF53756">
    <property type="entry name" value="UDP-Glycosyltransferase/glycogen phosphorylase"/>
    <property type="match status" value="1"/>
</dbReference>
<dbReference type="CDD" id="cd03801">
    <property type="entry name" value="GT4_PimA-like"/>
    <property type="match status" value="1"/>
</dbReference>
<dbReference type="EMBL" id="SMOL01000559">
    <property type="protein sequence ID" value="KAB2606990.1"/>
    <property type="molecule type" value="Genomic_DNA"/>
</dbReference>
<dbReference type="Pfam" id="PF13439">
    <property type="entry name" value="Glyco_transf_4"/>
    <property type="match status" value="1"/>
</dbReference>
<accession>A0A5N5FZX7</accession>
<dbReference type="AlphaFoldDB" id="A0A5N5FZX7"/>
<protein>
    <recommendedName>
        <fullName evidence="2">Glycosyltransferase subfamily 4-like N-terminal domain-containing protein</fullName>
    </recommendedName>
</protein>
<name>A0A5N5FZX7_9ROSA</name>
<dbReference type="PANTHER" id="PTHR46686">
    <property type="entry name" value="GLYCOSYLTRANSFERASE"/>
    <property type="match status" value="1"/>
</dbReference>
<comment type="caution">
    <text evidence="3">The sequence shown here is derived from an EMBL/GenBank/DDBJ whole genome shotgun (WGS) entry which is preliminary data.</text>
</comment>
<dbReference type="InterPro" id="IPR028098">
    <property type="entry name" value="Glyco_trans_4-like_N"/>
</dbReference>
<proteinExistence type="predicted"/>
<reference evidence="4" key="2">
    <citation type="submission" date="2019-10" db="EMBL/GenBank/DDBJ databases">
        <title>A de novo genome assembly of a pear dwarfing rootstock.</title>
        <authorList>
            <person name="Wang F."/>
            <person name="Wang J."/>
            <person name="Li S."/>
            <person name="Zhang Y."/>
            <person name="Fang M."/>
            <person name="Ma L."/>
            <person name="Zhao Y."/>
            <person name="Jiang S."/>
        </authorList>
    </citation>
    <scope>NUCLEOTIDE SEQUENCE [LARGE SCALE GENOMIC DNA]</scope>
</reference>